<reference evidence="2 3" key="1">
    <citation type="journal article" date="2020" name="New Microbes New Infect">
        <title>Sellimonas caecigallum sp. nov., description and genome sequence of a new member of the Sellimonas genus isolated from the cecum of feral chicken.</title>
        <authorList>
            <person name="Wongkuna S."/>
            <person name="Ghimire S."/>
            <person name="Antony L."/>
            <person name="Chankhamhaengdecha S."/>
            <person name="Janvilisri T."/>
            <person name="Scaria J."/>
        </authorList>
    </citation>
    <scope>NUCLEOTIDE SEQUENCE [LARGE SCALE GENOMIC DNA]</scope>
    <source>
        <strain evidence="2 3">SW451</strain>
    </source>
</reference>
<gene>
    <name evidence="2" type="ORF">FLB61_12190</name>
</gene>
<dbReference type="RefSeq" id="WP_087202532.1">
    <property type="nucleotide sequence ID" value="NZ_CP173660.1"/>
</dbReference>
<evidence type="ECO:0000259" key="1">
    <source>
        <dbReference type="Pfam" id="PF13472"/>
    </source>
</evidence>
<evidence type="ECO:0000313" key="3">
    <source>
        <dbReference type="Proteomes" id="UP000779049"/>
    </source>
</evidence>
<comment type="caution">
    <text evidence="2">The sequence shown here is derived from an EMBL/GenBank/DDBJ whole genome shotgun (WGS) entry which is preliminary data.</text>
</comment>
<dbReference type="EMBL" id="VIRV01000028">
    <property type="protein sequence ID" value="MBY0759823.1"/>
    <property type="molecule type" value="Genomic_DNA"/>
</dbReference>
<feature type="domain" description="SGNH hydrolase-type esterase" evidence="1">
    <location>
        <begin position="126"/>
        <end position="251"/>
    </location>
</feature>
<dbReference type="Gene3D" id="3.40.50.1110">
    <property type="entry name" value="SGNH hydrolase"/>
    <property type="match status" value="1"/>
</dbReference>
<name>A0ABS7LA35_9FIRM</name>
<dbReference type="InterPro" id="IPR013830">
    <property type="entry name" value="SGNH_hydro"/>
</dbReference>
<organism evidence="2 3">
    <name type="scientific">Sellimonas caecigallum</name>
    <dbReference type="NCBI Taxonomy" id="2592333"/>
    <lineage>
        <taxon>Bacteria</taxon>
        <taxon>Bacillati</taxon>
        <taxon>Bacillota</taxon>
        <taxon>Clostridia</taxon>
        <taxon>Lachnospirales</taxon>
        <taxon>Lachnospiraceae</taxon>
        <taxon>Sellimonas</taxon>
    </lineage>
</organism>
<proteinExistence type="predicted"/>
<sequence>MKRTRKEILRMRILIFCAVVVVIVVGAVIASKISKSQPDQYDKNRQRLEKLEKADISETEKRWTDLEEEENKTQIDESKRNEYGVVVLDNVALKKAFDNTVIVGDSFAEGILSYGFLDEGSVVYKRGASVNKIEEEIQKVISMKPGTVVMEFGCNDLSMYGTDIEGFIKKYKEEIAKVKKGLPDATIYVNSILPMTEAKMQEEPGRQKINEYNQEIQKMCEEEGYQYIDSTFIVTKNPGLFEQDGIHMKKEYYTQWLSYIVEKAGL</sequence>
<dbReference type="InterPro" id="IPR036514">
    <property type="entry name" value="SGNH_hydro_sf"/>
</dbReference>
<dbReference type="Pfam" id="PF13472">
    <property type="entry name" value="Lipase_GDSL_2"/>
    <property type="match status" value="1"/>
</dbReference>
<protein>
    <recommendedName>
        <fullName evidence="1">SGNH hydrolase-type esterase domain-containing protein</fullName>
    </recommendedName>
</protein>
<keyword evidence="3" id="KW-1185">Reference proteome</keyword>
<dbReference type="SUPFAM" id="SSF52266">
    <property type="entry name" value="SGNH hydrolase"/>
    <property type="match status" value="1"/>
</dbReference>
<dbReference type="Proteomes" id="UP000779049">
    <property type="component" value="Unassembled WGS sequence"/>
</dbReference>
<evidence type="ECO:0000313" key="2">
    <source>
        <dbReference type="EMBL" id="MBY0759823.1"/>
    </source>
</evidence>
<accession>A0ABS7LA35</accession>